<dbReference type="InterPro" id="IPR046198">
    <property type="entry name" value="DUF6230"/>
</dbReference>
<evidence type="ECO:0000313" key="2">
    <source>
        <dbReference type="EMBL" id="MFK9094502.1"/>
    </source>
</evidence>
<feature type="transmembrane region" description="Helical" evidence="1">
    <location>
        <begin position="20"/>
        <end position="46"/>
    </location>
</feature>
<dbReference type="EMBL" id="JBJHQH010000024">
    <property type="protein sequence ID" value="MFK9094502.1"/>
    <property type="molecule type" value="Genomic_DNA"/>
</dbReference>
<organism evidence="2 3">
    <name type="scientific">Bacillus salipaludis</name>
    <dbReference type="NCBI Taxonomy" id="2547811"/>
    <lineage>
        <taxon>Bacteria</taxon>
        <taxon>Bacillati</taxon>
        <taxon>Bacillota</taxon>
        <taxon>Bacilli</taxon>
        <taxon>Bacillales</taxon>
        <taxon>Bacillaceae</taxon>
        <taxon>Bacillus</taxon>
    </lineage>
</organism>
<gene>
    <name evidence="2" type="ORF">ACJEBI_23905</name>
</gene>
<dbReference type="Proteomes" id="UP001623041">
    <property type="component" value="Unassembled WGS sequence"/>
</dbReference>
<reference evidence="2 3" key="1">
    <citation type="submission" date="2024-11" db="EMBL/GenBank/DDBJ databases">
        <authorList>
            <person name="Lucas J.A."/>
        </authorList>
    </citation>
    <scope>NUCLEOTIDE SEQUENCE [LARGE SCALE GENOMIC DNA]</scope>
    <source>
        <strain evidence="2 3">Z 5.4</strain>
    </source>
</reference>
<name>A0ABW8RLU4_9BACI</name>
<accession>A0ABW8RLU4</accession>
<dbReference type="Pfam" id="PF19741">
    <property type="entry name" value="DUF6230"/>
    <property type="match status" value="1"/>
</dbReference>
<proteinExistence type="predicted"/>
<keyword evidence="1" id="KW-0812">Transmembrane</keyword>
<dbReference type="RefSeq" id="WP_406582970.1">
    <property type="nucleotide sequence ID" value="NZ_JBJHQH010000024.1"/>
</dbReference>
<keyword evidence="3" id="KW-1185">Reference proteome</keyword>
<evidence type="ECO:0000256" key="1">
    <source>
        <dbReference type="SAM" id="Phobius"/>
    </source>
</evidence>
<evidence type="ECO:0000313" key="3">
    <source>
        <dbReference type="Proteomes" id="UP001623041"/>
    </source>
</evidence>
<sequence>MNLAAETVIIGGQTVKKKLVFALLGGFVFLGALLGTFGLTGMAAAVPLVGGFQVSFDEMTGTGFKLYGSLADSAMKQNNPVAVNEIENATITNLTIKKAIPFLGINAVITSNKPVTITGLQQKATMVQGDASFNELTMAEKYVGDRDLSDPKVLAGAAAEHFTQTANSITIKNGVLDTVYLFQKTVTLNGMKVSFEPINAPK</sequence>
<keyword evidence="1" id="KW-0472">Membrane</keyword>
<keyword evidence="1" id="KW-1133">Transmembrane helix</keyword>
<comment type="caution">
    <text evidence="2">The sequence shown here is derived from an EMBL/GenBank/DDBJ whole genome shotgun (WGS) entry which is preliminary data.</text>
</comment>
<protein>
    <submittedName>
        <fullName evidence="2">DUF6230 family protein</fullName>
    </submittedName>
</protein>